<accession>A0A8X6S838</accession>
<reference evidence="2" key="1">
    <citation type="submission" date="2020-08" db="EMBL/GenBank/DDBJ databases">
        <title>Multicomponent nature underlies the extraordinary mechanical properties of spider dragline silk.</title>
        <authorList>
            <person name="Kono N."/>
            <person name="Nakamura H."/>
            <person name="Mori M."/>
            <person name="Yoshida Y."/>
            <person name="Ohtoshi R."/>
            <person name="Malay A.D."/>
            <person name="Moran D.A.P."/>
            <person name="Tomita M."/>
            <person name="Numata K."/>
            <person name="Arakawa K."/>
        </authorList>
    </citation>
    <scope>NUCLEOTIDE SEQUENCE</scope>
</reference>
<dbReference type="AlphaFoldDB" id="A0A8X6S838"/>
<gene>
    <name evidence="2" type="primary">NCL1_42348</name>
    <name evidence="2" type="ORF">TNCV_810271</name>
</gene>
<sequence>MFKLYPLIGRISHLGIENKELLYTAVMRPILAYASPTKHRSHASRVPSIIQSPSCHLAECKTPLSPCPSSKTCPDMGLRTVLTVQKPKKATPIQCETLRSRLPQTTRGYSPSGSS</sequence>
<protein>
    <submittedName>
        <fullName evidence="2">Uncharacterized protein</fullName>
    </submittedName>
</protein>
<evidence type="ECO:0000313" key="3">
    <source>
        <dbReference type="Proteomes" id="UP000887159"/>
    </source>
</evidence>
<name>A0A8X6S838_TRICX</name>
<comment type="caution">
    <text evidence="2">The sequence shown here is derived from an EMBL/GenBank/DDBJ whole genome shotgun (WGS) entry which is preliminary data.</text>
</comment>
<keyword evidence="3" id="KW-1185">Reference proteome</keyword>
<dbReference type="Proteomes" id="UP000887159">
    <property type="component" value="Unassembled WGS sequence"/>
</dbReference>
<evidence type="ECO:0000256" key="1">
    <source>
        <dbReference type="SAM" id="MobiDB-lite"/>
    </source>
</evidence>
<proteinExistence type="predicted"/>
<feature type="compositionally biased region" description="Polar residues" evidence="1">
    <location>
        <begin position="102"/>
        <end position="115"/>
    </location>
</feature>
<dbReference type="EMBL" id="BMAU01021282">
    <property type="protein sequence ID" value="GFY08594.1"/>
    <property type="molecule type" value="Genomic_DNA"/>
</dbReference>
<organism evidence="2 3">
    <name type="scientific">Trichonephila clavipes</name>
    <name type="common">Golden silk orbweaver</name>
    <name type="synonym">Nephila clavipes</name>
    <dbReference type="NCBI Taxonomy" id="2585209"/>
    <lineage>
        <taxon>Eukaryota</taxon>
        <taxon>Metazoa</taxon>
        <taxon>Ecdysozoa</taxon>
        <taxon>Arthropoda</taxon>
        <taxon>Chelicerata</taxon>
        <taxon>Arachnida</taxon>
        <taxon>Araneae</taxon>
        <taxon>Araneomorphae</taxon>
        <taxon>Entelegynae</taxon>
        <taxon>Araneoidea</taxon>
        <taxon>Nephilidae</taxon>
        <taxon>Trichonephila</taxon>
    </lineage>
</organism>
<evidence type="ECO:0000313" key="2">
    <source>
        <dbReference type="EMBL" id="GFY08594.1"/>
    </source>
</evidence>
<feature type="region of interest" description="Disordered" evidence="1">
    <location>
        <begin position="93"/>
        <end position="115"/>
    </location>
</feature>